<organism evidence="2">
    <name type="scientific">Heterosigma akashiwo</name>
    <name type="common">Chromophytic alga</name>
    <name type="synonym">Heterosigma carterae</name>
    <dbReference type="NCBI Taxonomy" id="2829"/>
    <lineage>
        <taxon>Eukaryota</taxon>
        <taxon>Sar</taxon>
        <taxon>Stramenopiles</taxon>
        <taxon>Ochrophyta</taxon>
        <taxon>Raphidophyceae</taxon>
        <taxon>Chattonellales</taxon>
        <taxon>Chattonellaceae</taxon>
        <taxon>Heterosigma</taxon>
    </lineage>
</organism>
<dbReference type="EMBL" id="HBIU01006891">
    <property type="protein sequence ID" value="CAE0623983.1"/>
    <property type="molecule type" value="Transcribed_RNA"/>
</dbReference>
<evidence type="ECO:0000313" key="2">
    <source>
        <dbReference type="EMBL" id="CAE0623983.1"/>
    </source>
</evidence>
<gene>
    <name evidence="2" type="ORF">HAKA00212_LOCUS2649</name>
</gene>
<proteinExistence type="predicted"/>
<sequence>MNPDIQVVLTVSPVRHWRDGPVANGRSKSHLLAAAHGLCDTHPERVRYFPSYELMMDDLRDYRFYAEDMFHPSDQAIEYIWGKFQQTYFSEDTLRLIEKIDKVQQAMKHRPFRPETEAHQIFLRKQLDTISILEKEHPSLNFTIERRHFDSFLTEKGSA</sequence>
<accession>A0A7S3XMN9</accession>
<reference evidence="2" key="1">
    <citation type="submission" date="2021-01" db="EMBL/GenBank/DDBJ databases">
        <authorList>
            <person name="Corre E."/>
            <person name="Pelletier E."/>
            <person name="Niang G."/>
            <person name="Scheremetjew M."/>
            <person name="Finn R."/>
            <person name="Kale V."/>
            <person name="Holt S."/>
            <person name="Cochrane G."/>
            <person name="Meng A."/>
            <person name="Brown T."/>
            <person name="Cohen L."/>
        </authorList>
    </citation>
    <scope>NUCLEOTIDE SEQUENCE</scope>
    <source>
        <strain evidence="2">CCMP3107</strain>
    </source>
</reference>
<evidence type="ECO:0000259" key="1">
    <source>
        <dbReference type="Pfam" id="PF08885"/>
    </source>
</evidence>
<name>A0A7S3XMN9_HETAK</name>
<dbReference type="AlphaFoldDB" id="A0A7S3XMN9"/>
<feature type="domain" description="GSCFA" evidence="1">
    <location>
        <begin position="1"/>
        <end position="84"/>
    </location>
</feature>
<protein>
    <recommendedName>
        <fullName evidence="1">GSCFA domain-containing protein</fullName>
    </recommendedName>
</protein>
<dbReference type="Pfam" id="PF08885">
    <property type="entry name" value="GSCFA"/>
    <property type="match status" value="1"/>
</dbReference>
<dbReference type="InterPro" id="IPR014982">
    <property type="entry name" value="GSCFA"/>
</dbReference>